<dbReference type="RefSeq" id="WP_125016679.1">
    <property type="nucleotide sequence ID" value="NZ_RQVQ01000002.1"/>
</dbReference>
<reference evidence="2 3" key="1">
    <citation type="submission" date="2018-11" db="EMBL/GenBank/DDBJ databases">
        <title>Flavobacterium sp. nov., YIM 102701-2 draft genome.</title>
        <authorList>
            <person name="Li G."/>
            <person name="Jiang Y."/>
        </authorList>
    </citation>
    <scope>NUCLEOTIDE SEQUENCE [LARGE SCALE GENOMIC DNA]</scope>
    <source>
        <strain evidence="2 3">YIM 102701-2</strain>
    </source>
</reference>
<keyword evidence="3" id="KW-1185">Reference proteome</keyword>
<feature type="signal peptide" evidence="1">
    <location>
        <begin position="1"/>
        <end position="23"/>
    </location>
</feature>
<gene>
    <name evidence="2" type="ORF">EG240_01475</name>
</gene>
<keyword evidence="1" id="KW-0732">Signal</keyword>
<dbReference type="AlphaFoldDB" id="A0A3P3WHE0"/>
<dbReference type="EMBL" id="RQVQ01000002">
    <property type="protein sequence ID" value="RRJ93169.1"/>
    <property type="molecule type" value="Genomic_DNA"/>
</dbReference>
<comment type="caution">
    <text evidence="2">The sequence shown here is derived from an EMBL/GenBank/DDBJ whole genome shotgun (WGS) entry which is preliminary data.</text>
</comment>
<accession>A0A3P3WHE0</accession>
<name>A0A3P3WHE0_9FLAO</name>
<evidence type="ECO:0000313" key="2">
    <source>
        <dbReference type="EMBL" id="RRJ93169.1"/>
    </source>
</evidence>
<evidence type="ECO:0000256" key="1">
    <source>
        <dbReference type="SAM" id="SignalP"/>
    </source>
</evidence>
<evidence type="ECO:0008006" key="4">
    <source>
        <dbReference type="Google" id="ProtNLM"/>
    </source>
</evidence>
<proteinExistence type="predicted"/>
<feature type="chain" id="PRO_5018202040" description="T9SS C-terminal target domain-containing protein" evidence="1">
    <location>
        <begin position="24"/>
        <end position="59"/>
    </location>
</feature>
<evidence type="ECO:0000313" key="3">
    <source>
        <dbReference type="Proteomes" id="UP000275719"/>
    </source>
</evidence>
<sequence length="59" mass="6600">MKKIIKHSLIVSFLALIQIATNAQTRFLDCTNQNPLQNAIVNETSTNKWLGNTDENGNI</sequence>
<organism evidence="2 3">
    <name type="scientific">Paenimyroides tangerinum</name>
    <dbReference type="NCBI Taxonomy" id="2488728"/>
    <lineage>
        <taxon>Bacteria</taxon>
        <taxon>Pseudomonadati</taxon>
        <taxon>Bacteroidota</taxon>
        <taxon>Flavobacteriia</taxon>
        <taxon>Flavobacteriales</taxon>
        <taxon>Flavobacteriaceae</taxon>
        <taxon>Paenimyroides</taxon>
    </lineage>
</organism>
<protein>
    <recommendedName>
        <fullName evidence="4">T9SS C-terminal target domain-containing protein</fullName>
    </recommendedName>
</protein>
<dbReference type="Proteomes" id="UP000275719">
    <property type="component" value="Unassembled WGS sequence"/>
</dbReference>